<evidence type="ECO:0000256" key="1">
    <source>
        <dbReference type="SAM" id="MobiDB-lite"/>
    </source>
</evidence>
<feature type="compositionally biased region" description="Basic and acidic residues" evidence="1">
    <location>
        <begin position="162"/>
        <end position="178"/>
    </location>
</feature>
<evidence type="ECO:0000313" key="3">
    <source>
        <dbReference type="Proteomes" id="UP000836402"/>
    </source>
</evidence>
<evidence type="ECO:0000313" key="2">
    <source>
        <dbReference type="EMBL" id="CAD6950089.1"/>
    </source>
</evidence>
<proteinExistence type="predicted"/>
<feature type="compositionally biased region" description="Pro residues" evidence="1">
    <location>
        <begin position="245"/>
        <end position="256"/>
    </location>
</feature>
<accession>A0ABN7J597</accession>
<feature type="region of interest" description="Disordered" evidence="1">
    <location>
        <begin position="65"/>
        <end position="181"/>
    </location>
</feature>
<reference evidence="2" key="1">
    <citation type="submission" date="2020-10" db="EMBL/GenBank/DDBJ databases">
        <authorList>
            <person name="Sedaghatjoo S."/>
        </authorList>
    </citation>
    <scope>NUCLEOTIDE SEQUENCE</scope>
    <source>
        <strain evidence="2">AZH3</strain>
    </source>
</reference>
<name>A0ABN7J597_9BASI</name>
<feature type="compositionally biased region" description="Low complexity" evidence="1">
    <location>
        <begin position="11"/>
        <end position="24"/>
    </location>
</feature>
<feature type="compositionally biased region" description="Low complexity" evidence="1">
    <location>
        <begin position="231"/>
        <end position="244"/>
    </location>
</feature>
<keyword evidence="3" id="KW-1185">Reference proteome</keyword>
<feature type="region of interest" description="Disordered" evidence="1">
    <location>
        <begin position="1"/>
        <end position="27"/>
    </location>
</feature>
<dbReference type="Proteomes" id="UP000836402">
    <property type="component" value="Unassembled WGS sequence"/>
</dbReference>
<gene>
    <name evidence="2" type="ORF">JKIAZH3_G1662</name>
</gene>
<feature type="region of interest" description="Disordered" evidence="1">
    <location>
        <begin position="218"/>
        <end position="280"/>
    </location>
</feature>
<sequence length="389" mass="40988">MSGRQSPLLPGEVGSVSASSSSAEAPLDSTATALANILAEVGGLRRSIQRLDERMDTVVDRVGRMETWIPNDGGDTSSDRQLDAGSIDDTDRPTITRLDPALTHAAVTSSIDPTRDLPPHLIPRSSIQPPAARQVDSGGPESTRAGSERAVSEHAASPSRPPRPDRAAGRSATPHELKPPQVQAFRALTSKEKAAIQRLSALLGRPVRDCLDGDTSLDDLLADQVPGSNGQPQPRAPSSTTSPARPIPPTTPPDSPPLHVLLPASSTAPSPPWSPKVAASPSSGYALLDRAVIASDAGDDEANRHRRACRQPNLATPTPPPLLASPLTPVVKRTRMRRTGTAACSPPALQELWLVRGSAASFTLYSLPVEPRTRPVFSLAGVQLSLREC</sequence>
<organism evidence="2 3">
    <name type="scientific">Tilletia caries</name>
    <name type="common">wheat bunt fungus</name>
    <dbReference type="NCBI Taxonomy" id="13290"/>
    <lineage>
        <taxon>Eukaryota</taxon>
        <taxon>Fungi</taxon>
        <taxon>Dikarya</taxon>
        <taxon>Basidiomycota</taxon>
        <taxon>Ustilaginomycotina</taxon>
        <taxon>Exobasidiomycetes</taxon>
        <taxon>Tilletiales</taxon>
        <taxon>Tilletiaceae</taxon>
        <taxon>Tilletia</taxon>
    </lineage>
</organism>
<protein>
    <submittedName>
        <fullName evidence="2">Uncharacterized protein</fullName>
    </submittedName>
</protein>
<dbReference type="EMBL" id="CAJHJG010005414">
    <property type="protein sequence ID" value="CAD6950089.1"/>
    <property type="molecule type" value="Genomic_DNA"/>
</dbReference>
<comment type="caution">
    <text evidence="2">The sequence shown here is derived from an EMBL/GenBank/DDBJ whole genome shotgun (WGS) entry which is preliminary data.</text>
</comment>